<dbReference type="EMBL" id="JAFKCV010000008">
    <property type="protein sequence ID" value="MBN7826383.1"/>
    <property type="molecule type" value="Genomic_DNA"/>
</dbReference>
<evidence type="ECO:0000259" key="3">
    <source>
        <dbReference type="Pfam" id="PF16539"/>
    </source>
</evidence>
<dbReference type="InterPro" id="IPR038180">
    <property type="entry name" value="FlgT_N_sf"/>
</dbReference>
<keyword evidence="6" id="KW-1185">Reference proteome</keyword>
<protein>
    <submittedName>
        <fullName evidence="5">Flagellar assembly protein T N-terminal domain-containing protein</fullName>
    </submittedName>
</protein>
<feature type="domain" description="Flagellar assembly protein T C-terminal" evidence="2">
    <location>
        <begin position="302"/>
        <end position="377"/>
    </location>
</feature>
<dbReference type="InterPro" id="IPR032388">
    <property type="entry name" value="FlgT_C"/>
</dbReference>
<dbReference type="InterPro" id="IPR038165">
    <property type="entry name" value="FlgT_C_sf"/>
</dbReference>
<feature type="chain" id="PRO_5036738412" evidence="1">
    <location>
        <begin position="19"/>
        <end position="378"/>
    </location>
</feature>
<proteinExistence type="predicted"/>
<comment type="caution">
    <text evidence="5">The sequence shown here is derived from an EMBL/GenBank/DDBJ whole genome shotgun (WGS) entry which is preliminary data.</text>
</comment>
<dbReference type="Pfam" id="PF16538">
    <property type="entry name" value="FlgT_C"/>
    <property type="match status" value="1"/>
</dbReference>
<evidence type="ECO:0000259" key="4">
    <source>
        <dbReference type="Pfam" id="PF16548"/>
    </source>
</evidence>
<dbReference type="Pfam" id="PF16548">
    <property type="entry name" value="FlgT_N"/>
    <property type="match status" value="1"/>
</dbReference>
<dbReference type="InterPro" id="IPR032370">
    <property type="entry name" value="FlgT_N"/>
</dbReference>
<dbReference type="Gene3D" id="3.40.50.10610">
    <property type="entry name" value="ABC-type transport auxiliary lipoprotein component"/>
    <property type="match status" value="1"/>
</dbReference>
<name>A0A939DP57_9ALTE</name>
<dbReference type="Gene3D" id="3.30.1660.40">
    <property type="entry name" value="FlgT, N-terminal domain"/>
    <property type="match status" value="1"/>
</dbReference>
<evidence type="ECO:0000259" key="2">
    <source>
        <dbReference type="Pfam" id="PF16538"/>
    </source>
</evidence>
<dbReference type="AlphaFoldDB" id="A0A939DP57"/>
<dbReference type="Proteomes" id="UP000664654">
    <property type="component" value="Unassembled WGS sequence"/>
</dbReference>
<dbReference type="RefSeq" id="WP_206574498.1">
    <property type="nucleotide sequence ID" value="NZ_JAFKCV010000008.1"/>
</dbReference>
<evidence type="ECO:0000313" key="5">
    <source>
        <dbReference type="EMBL" id="MBN7826383.1"/>
    </source>
</evidence>
<dbReference type="InterPro" id="IPR032386">
    <property type="entry name" value="FlgT_M"/>
</dbReference>
<keyword evidence="5" id="KW-0282">Flagellum</keyword>
<organism evidence="5 6">
    <name type="scientific">Bowmanella dokdonensis</name>
    <dbReference type="NCBI Taxonomy" id="751969"/>
    <lineage>
        <taxon>Bacteria</taxon>
        <taxon>Pseudomonadati</taxon>
        <taxon>Pseudomonadota</taxon>
        <taxon>Gammaproteobacteria</taxon>
        <taxon>Alteromonadales</taxon>
        <taxon>Alteromonadaceae</taxon>
        <taxon>Bowmanella</taxon>
    </lineage>
</organism>
<keyword evidence="5" id="KW-0966">Cell projection</keyword>
<accession>A0A939DP57</accession>
<feature type="domain" description="Flagellar assembly protein T N-terminal" evidence="4">
    <location>
        <begin position="19"/>
        <end position="106"/>
    </location>
</feature>
<gene>
    <name evidence="5" type="ORF">J0A66_14200</name>
</gene>
<keyword evidence="1" id="KW-0732">Signal</keyword>
<feature type="signal peptide" evidence="1">
    <location>
        <begin position="1"/>
        <end position="18"/>
    </location>
</feature>
<reference evidence="5" key="1">
    <citation type="submission" date="2021-03" db="EMBL/GenBank/DDBJ databases">
        <title>novel species isolated from a fishpond in China.</title>
        <authorList>
            <person name="Lu H."/>
            <person name="Cai Z."/>
        </authorList>
    </citation>
    <scope>NUCLEOTIDE SEQUENCE</scope>
    <source>
        <strain evidence="5">JCM 30855</strain>
    </source>
</reference>
<evidence type="ECO:0000256" key="1">
    <source>
        <dbReference type="SAM" id="SignalP"/>
    </source>
</evidence>
<dbReference type="Pfam" id="PF16539">
    <property type="entry name" value="FlgT_M"/>
    <property type="match status" value="1"/>
</dbReference>
<sequence length="378" mass="42440">MKPIVILVLALLTGTSQATWFEASGQAVVVNGDQQQARQMATQEAIKQALLFAGARVSSVQRLANGLLQDDRLEIRASGEVDRVELLHETYQDDIVTVSIRADIFPQGSQCPASSYQKTITTAWYPIRNKRQATMGQIFDLGKALPQKLRQEFELASRHAQVQSVQNFYQRPNEDRVAQAMGMVRRGGGQLVLIGEITDLSDVEDKGSMLTFWKEPVTNRSFGLEVHLFNGMTGELLMHEQLLTSAPWQFDRHASIDPHSLAFWQSSYGLAIQNQLQELAQRIDEEIACLPAYGRVLQSGFEQLTIDMGSQQGISQGDRLRVFKLKQFQDPRGNNHYQYFLHPVEVQVTRALENSAIVESIGGEPLTNIQPNDFVARR</sequence>
<feature type="domain" description="Flagellar assembly protein T middle" evidence="3">
    <location>
        <begin position="109"/>
        <end position="257"/>
    </location>
</feature>
<dbReference type="Gene3D" id="2.40.10.410">
    <property type="entry name" value="FlgT, C-terminal domain"/>
    <property type="match status" value="1"/>
</dbReference>
<evidence type="ECO:0000313" key="6">
    <source>
        <dbReference type="Proteomes" id="UP000664654"/>
    </source>
</evidence>
<keyword evidence="5" id="KW-0969">Cilium</keyword>